<dbReference type="AlphaFoldDB" id="A0A369JFE8"/>
<evidence type="ECO:0000313" key="1">
    <source>
        <dbReference type="EMBL" id="RDB19135.1"/>
    </source>
</evidence>
<sequence length="81" mass="9732">MELRVSFRRCPGRSIHISHEYDWSQFVAAILLALTRETGISSSVVTPLTLKTTERLYHEWLFRLRYLHSVQTFHTRRTELW</sequence>
<evidence type="ECO:0000313" key="2">
    <source>
        <dbReference type="Proteomes" id="UP000076154"/>
    </source>
</evidence>
<name>A0A369JFE8_HYPMA</name>
<keyword evidence="2" id="KW-1185">Reference proteome</keyword>
<gene>
    <name evidence="1" type="ORF">Hypma_014249</name>
</gene>
<proteinExistence type="predicted"/>
<reference evidence="1" key="1">
    <citation type="submission" date="2018-04" db="EMBL/GenBank/DDBJ databases">
        <title>Whole genome sequencing of Hypsizygus marmoreus.</title>
        <authorList>
            <person name="Choi I.-G."/>
            <person name="Min B."/>
            <person name="Kim J.-G."/>
            <person name="Kim S."/>
            <person name="Oh Y.-L."/>
            <person name="Kong W.-S."/>
            <person name="Park H."/>
            <person name="Jeong J."/>
            <person name="Song E.-S."/>
        </authorList>
    </citation>
    <scope>NUCLEOTIDE SEQUENCE [LARGE SCALE GENOMIC DNA]</scope>
    <source>
        <strain evidence="1">51987-8</strain>
    </source>
</reference>
<accession>A0A369JFE8</accession>
<dbReference type="InParanoid" id="A0A369JFE8"/>
<dbReference type="Proteomes" id="UP000076154">
    <property type="component" value="Unassembled WGS sequence"/>
</dbReference>
<comment type="caution">
    <text evidence="1">The sequence shown here is derived from an EMBL/GenBank/DDBJ whole genome shotgun (WGS) entry which is preliminary data.</text>
</comment>
<protein>
    <submittedName>
        <fullName evidence="1">Uncharacterized protein</fullName>
    </submittedName>
</protein>
<dbReference type="EMBL" id="LUEZ02000084">
    <property type="protein sequence ID" value="RDB19135.1"/>
    <property type="molecule type" value="Genomic_DNA"/>
</dbReference>
<organism evidence="1 2">
    <name type="scientific">Hypsizygus marmoreus</name>
    <name type="common">White beech mushroom</name>
    <name type="synonym">Agaricus marmoreus</name>
    <dbReference type="NCBI Taxonomy" id="39966"/>
    <lineage>
        <taxon>Eukaryota</taxon>
        <taxon>Fungi</taxon>
        <taxon>Dikarya</taxon>
        <taxon>Basidiomycota</taxon>
        <taxon>Agaricomycotina</taxon>
        <taxon>Agaricomycetes</taxon>
        <taxon>Agaricomycetidae</taxon>
        <taxon>Agaricales</taxon>
        <taxon>Tricholomatineae</taxon>
        <taxon>Lyophyllaceae</taxon>
        <taxon>Hypsizygus</taxon>
    </lineage>
</organism>